<dbReference type="AlphaFoldDB" id="A0A1Z4VTW2"/>
<dbReference type="NCBIfam" id="TIGR00012">
    <property type="entry name" value="L29"/>
    <property type="match status" value="1"/>
</dbReference>
<dbReference type="GO" id="GO:0003735">
    <property type="term" value="F:structural constituent of ribosome"/>
    <property type="evidence" value="ECO:0007669"/>
    <property type="project" value="InterPro"/>
</dbReference>
<evidence type="ECO:0000256" key="1">
    <source>
        <dbReference type="ARBA" id="ARBA00009254"/>
    </source>
</evidence>
<dbReference type="RefSeq" id="WP_096367094.1">
    <property type="nucleotide sequence ID" value="NZ_AP018052.1"/>
</dbReference>
<dbReference type="Gene3D" id="1.10.287.310">
    <property type="match status" value="1"/>
</dbReference>
<proteinExistence type="inferred from homology"/>
<dbReference type="CDD" id="cd00427">
    <property type="entry name" value="Ribosomal_L29_HIP"/>
    <property type="match status" value="1"/>
</dbReference>
<evidence type="ECO:0000313" key="6">
    <source>
        <dbReference type="EMBL" id="BAZ95070.1"/>
    </source>
</evidence>
<evidence type="ECO:0000256" key="2">
    <source>
        <dbReference type="ARBA" id="ARBA00022980"/>
    </source>
</evidence>
<dbReference type="PANTHER" id="PTHR10916">
    <property type="entry name" value="60S RIBOSOMAL PROTEIN L35/50S RIBOSOMAL PROTEIN L29"/>
    <property type="match status" value="1"/>
</dbReference>
<evidence type="ECO:0000256" key="4">
    <source>
        <dbReference type="ARBA" id="ARBA00035204"/>
    </source>
</evidence>
<dbReference type="SUPFAM" id="SSF46561">
    <property type="entry name" value="Ribosomal protein L29 (L29p)"/>
    <property type="match status" value="1"/>
</dbReference>
<dbReference type="GO" id="GO:0022625">
    <property type="term" value="C:cytosolic large ribosomal subunit"/>
    <property type="evidence" value="ECO:0007669"/>
    <property type="project" value="TreeGrafter"/>
</dbReference>
<dbReference type="InterPro" id="IPR001854">
    <property type="entry name" value="Ribosomal_uL29"/>
</dbReference>
<sequence>MKANDMRNKSTAELREELTGLLREQFNLRMQNATGQLSRPHQFKRVRKDIARIKTVLNEMAKSGDAA</sequence>
<accession>A0A1Z4VTW2</accession>
<dbReference type="FunFam" id="1.10.287.310:FF:000001">
    <property type="entry name" value="50S ribosomal protein L29"/>
    <property type="match status" value="1"/>
</dbReference>
<evidence type="ECO:0000313" key="7">
    <source>
        <dbReference type="Proteomes" id="UP000218765"/>
    </source>
</evidence>
<protein>
    <recommendedName>
        <fullName evidence="4 5">Large ribosomal subunit protein uL29</fullName>
    </recommendedName>
</protein>
<keyword evidence="3 5" id="KW-0687">Ribonucleoprotein</keyword>
<dbReference type="PANTHER" id="PTHR10916:SF0">
    <property type="entry name" value="LARGE RIBOSOMAL SUBUNIT PROTEIN UL29C"/>
    <property type="match status" value="1"/>
</dbReference>
<dbReference type="InterPro" id="IPR050063">
    <property type="entry name" value="Ribosomal_protein_uL29"/>
</dbReference>
<dbReference type="Pfam" id="PF00831">
    <property type="entry name" value="Ribosomal_L29"/>
    <property type="match status" value="1"/>
</dbReference>
<keyword evidence="7" id="KW-1185">Reference proteome</keyword>
<keyword evidence="2 5" id="KW-0689">Ribosomal protein</keyword>
<evidence type="ECO:0000256" key="5">
    <source>
        <dbReference type="HAMAP-Rule" id="MF_00374"/>
    </source>
</evidence>
<gene>
    <name evidence="5" type="primary">rpmC</name>
    <name evidence="6" type="ORF">FOKN1_2700</name>
</gene>
<evidence type="ECO:0000256" key="3">
    <source>
        <dbReference type="ARBA" id="ARBA00023274"/>
    </source>
</evidence>
<dbReference type="HAMAP" id="MF_00374">
    <property type="entry name" value="Ribosomal_uL29"/>
    <property type="match status" value="1"/>
</dbReference>
<reference evidence="6 7" key="1">
    <citation type="submission" date="2017-05" db="EMBL/GenBank/DDBJ databases">
        <title>Thiocyanate degradation by Thiohalobacter thiocyanaticus FOKN1.</title>
        <authorList>
            <person name="Oshiki M."/>
            <person name="Fukushima T."/>
            <person name="Kawano S."/>
            <person name="Nakagawa J."/>
        </authorList>
    </citation>
    <scope>NUCLEOTIDE SEQUENCE [LARGE SCALE GENOMIC DNA]</scope>
    <source>
        <strain evidence="6 7">FOKN1</strain>
    </source>
</reference>
<dbReference type="OrthoDB" id="9815192at2"/>
<dbReference type="GO" id="GO:0006412">
    <property type="term" value="P:translation"/>
    <property type="evidence" value="ECO:0007669"/>
    <property type="project" value="UniProtKB-UniRule"/>
</dbReference>
<organism evidence="6 7">
    <name type="scientific">Thiohalobacter thiocyanaticus</name>
    <dbReference type="NCBI Taxonomy" id="585455"/>
    <lineage>
        <taxon>Bacteria</taxon>
        <taxon>Pseudomonadati</taxon>
        <taxon>Pseudomonadota</taxon>
        <taxon>Gammaproteobacteria</taxon>
        <taxon>Thiohalobacterales</taxon>
        <taxon>Thiohalobacteraceae</taxon>
        <taxon>Thiohalobacter</taxon>
    </lineage>
</organism>
<dbReference type="EMBL" id="AP018052">
    <property type="protein sequence ID" value="BAZ95070.1"/>
    <property type="molecule type" value="Genomic_DNA"/>
</dbReference>
<comment type="similarity">
    <text evidence="1 5">Belongs to the universal ribosomal protein uL29 family.</text>
</comment>
<name>A0A1Z4VTW2_9GAMM</name>
<dbReference type="InterPro" id="IPR036049">
    <property type="entry name" value="Ribosomal_uL29_sf"/>
</dbReference>
<dbReference type="Proteomes" id="UP000218765">
    <property type="component" value="Chromosome"/>
</dbReference>
<dbReference type="KEGG" id="ttc:FOKN1_2700"/>